<reference evidence="2 3" key="1">
    <citation type="submission" date="2019-10" db="EMBL/GenBank/DDBJ databases">
        <title>Bacillus from the desert of Cuatro Cinegas, Coahuila.</title>
        <authorList>
            <person name="Olmedo-Alvarez G."/>
            <person name="Saldana S."/>
            <person name="Barcelo D."/>
        </authorList>
    </citation>
    <scope>NUCLEOTIDE SEQUENCE [LARGE SCALE GENOMIC DNA]</scope>
    <source>
        <strain evidence="2 3">CH417_13T</strain>
    </source>
</reference>
<keyword evidence="1" id="KW-0472">Membrane</keyword>
<sequence length="77" mass="8602">MIELGFITALIVGLNEMAKRYEYIPKRFLPLSSVLLGILAMFLLHQYPISESIFIGVAIGLSANGLFDMSKLVTKRQ</sequence>
<keyword evidence="1" id="KW-0812">Transmembrane</keyword>
<feature type="transmembrane region" description="Helical" evidence="1">
    <location>
        <begin position="53"/>
        <end position="73"/>
    </location>
</feature>
<dbReference type="AlphaFoldDB" id="A0A9W7QI82"/>
<dbReference type="EMBL" id="WBPP01000008">
    <property type="protein sequence ID" value="KAB2398633.1"/>
    <property type="molecule type" value="Genomic_DNA"/>
</dbReference>
<evidence type="ECO:0000313" key="2">
    <source>
        <dbReference type="EMBL" id="KAB2398633.1"/>
    </source>
</evidence>
<comment type="caution">
    <text evidence="2">The sequence shown here is derived from an EMBL/GenBank/DDBJ whole genome shotgun (WGS) entry which is preliminary data.</text>
</comment>
<accession>A0A9W7QI82</accession>
<keyword evidence="1" id="KW-1133">Transmembrane helix</keyword>
<dbReference type="Proteomes" id="UP000475765">
    <property type="component" value="Unassembled WGS sequence"/>
</dbReference>
<organism evidence="2 3">
    <name type="scientific">Bacillus cereus</name>
    <dbReference type="NCBI Taxonomy" id="1396"/>
    <lineage>
        <taxon>Bacteria</taxon>
        <taxon>Bacillati</taxon>
        <taxon>Bacillota</taxon>
        <taxon>Bacilli</taxon>
        <taxon>Bacillales</taxon>
        <taxon>Bacillaceae</taxon>
        <taxon>Bacillus</taxon>
        <taxon>Bacillus cereus group</taxon>
    </lineage>
</organism>
<proteinExistence type="predicted"/>
<protein>
    <submittedName>
        <fullName evidence="2">Holin</fullName>
    </submittedName>
</protein>
<gene>
    <name evidence="2" type="ORF">F8172_07125</name>
</gene>
<evidence type="ECO:0000256" key="1">
    <source>
        <dbReference type="SAM" id="Phobius"/>
    </source>
</evidence>
<feature type="transmembrane region" description="Helical" evidence="1">
    <location>
        <begin position="28"/>
        <end position="47"/>
    </location>
</feature>
<name>A0A9W7QI82_BACCE</name>
<dbReference type="RefSeq" id="WP_151521799.1">
    <property type="nucleotide sequence ID" value="NZ_WBPL01000045.1"/>
</dbReference>
<evidence type="ECO:0000313" key="3">
    <source>
        <dbReference type="Proteomes" id="UP000475765"/>
    </source>
</evidence>